<comment type="caution">
    <text evidence="8">The sequence shown here is derived from an EMBL/GenBank/DDBJ whole genome shotgun (WGS) entry which is preliminary data.</text>
</comment>
<keyword evidence="2 6" id="KW-0678">Repressor</keyword>
<evidence type="ECO:0000256" key="1">
    <source>
        <dbReference type="ARBA" id="ARBA00004123"/>
    </source>
</evidence>
<feature type="domain" description="OVATE" evidence="7">
    <location>
        <begin position="178"/>
        <end position="241"/>
    </location>
</feature>
<evidence type="ECO:0000313" key="9">
    <source>
        <dbReference type="Proteomes" id="UP001346149"/>
    </source>
</evidence>
<dbReference type="GO" id="GO:0005634">
    <property type="term" value="C:nucleus"/>
    <property type="evidence" value="ECO:0007669"/>
    <property type="project" value="UniProtKB-SubCell"/>
</dbReference>
<dbReference type="InterPro" id="IPR038933">
    <property type="entry name" value="Ovate"/>
</dbReference>
<dbReference type="InterPro" id="IPR006458">
    <property type="entry name" value="Ovate_C"/>
</dbReference>
<dbReference type="GO" id="GO:0045892">
    <property type="term" value="P:negative regulation of DNA-templated transcription"/>
    <property type="evidence" value="ECO:0007669"/>
    <property type="project" value="UniProtKB-UniRule"/>
</dbReference>
<comment type="subcellular location">
    <subcellularLocation>
        <location evidence="1 6">Nucleus</location>
    </subcellularLocation>
</comment>
<protein>
    <recommendedName>
        <fullName evidence="6">Transcription repressor</fullName>
    </recommendedName>
    <alternativeName>
        <fullName evidence="6">Ovate family protein</fullName>
    </alternativeName>
</protein>
<dbReference type="Pfam" id="PF04844">
    <property type="entry name" value="Ovate"/>
    <property type="match status" value="1"/>
</dbReference>
<evidence type="ECO:0000256" key="5">
    <source>
        <dbReference type="ARBA" id="ARBA00023242"/>
    </source>
</evidence>
<dbReference type="PROSITE" id="PS51754">
    <property type="entry name" value="OVATE"/>
    <property type="match status" value="1"/>
</dbReference>
<evidence type="ECO:0000256" key="3">
    <source>
        <dbReference type="ARBA" id="ARBA00023015"/>
    </source>
</evidence>
<dbReference type="Proteomes" id="UP001346149">
    <property type="component" value="Unassembled WGS sequence"/>
</dbReference>
<gene>
    <name evidence="8" type="ORF">SAY86_021485</name>
</gene>
<keyword evidence="9" id="KW-1185">Reference proteome</keyword>
<dbReference type="EMBL" id="JAXQNO010000003">
    <property type="protein sequence ID" value="KAK4800998.1"/>
    <property type="molecule type" value="Genomic_DNA"/>
</dbReference>
<comment type="function">
    <text evidence="6">Transcriptional repressor that regulates multiple aspects of plant growth and development.</text>
</comment>
<evidence type="ECO:0000256" key="6">
    <source>
        <dbReference type="RuleBase" id="RU367028"/>
    </source>
</evidence>
<proteinExistence type="predicted"/>
<reference evidence="8 9" key="1">
    <citation type="journal article" date="2023" name="Hortic Res">
        <title>Pangenome of water caltrop reveals structural variations and asymmetric subgenome divergence after allopolyploidization.</title>
        <authorList>
            <person name="Zhang X."/>
            <person name="Chen Y."/>
            <person name="Wang L."/>
            <person name="Yuan Y."/>
            <person name="Fang M."/>
            <person name="Shi L."/>
            <person name="Lu R."/>
            <person name="Comes H.P."/>
            <person name="Ma Y."/>
            <person name="Chen Y."/>
            <person name="Huang G."/>
            <person name="Zhou Y."/>
            <person name="Zheng Z."/>
            <person name="Qiu Y."/>
        </authorList>
    </citation>
    <scope>NUCLEOTIDE SEQUENCE [LARGE SCALE GENOMIC DNA]</scope>
    <source>
        <strain evidence="8">F231</strain>
    </source>
</reference>
<evidence type="ECO:0000313" key="8">
    <source>
        <dbReference type="EMBL" id="KAK4800998.1"/>
    </source>
</evidence>
<dbReference type="NCBIfam" id="TIGR01568">
    <property type="entry name" value="A_thal_3678"/>
    <property type="match status" value="1"/>
</dbReference>
<evidence type="ECO:0000256" key="4">
    <source>
        <dbReference type="ARBA" id="ARBA00023163"/>
    </source>
</evidence>
<name>A0AAN7M264_TRANT</name>
<keyword evidence="3 6" id="KW-0805">Transcription regulation</keyword>
<keyword evidence="4 6" id="KW-0804">Transcription</keyword>
<organism evidence="8 9">
    <name type="scientific">Trapa natans</name>
    <name type="common">Water chestnut</name>
    <dbReference type="NCBI Taxonomy" id="22666"/>
    <lineage>
        <taxon>Eukaryota</taxon>
        <taxon>Viridiplantae</taxon>
        <taxon>Streptophyta</taxon>
        <taxon>Embryophyta</taxon>
        <taxon>Tracheophyta</taxon>
        <taxon>Spermatophyta</taxon>
        <taxon>Magnoliopsida</taxon>
        <taxon>eudicotyledons</taxon>
        <taxon>Gunneridae</taxon>
        <taxon>Pentapetalae</taxon>
        <taxon>rosids</taxon>
        <taxon>malvids</taxon>
        <taxon>Myrtales</taxon>
        <taxon>Lythraceae</taxon>
        <taxon>Trapa</taxon>
    </lineage>
</organism>
<accession>A0AAN7M264</accession>
<evidence type="ECO:0000256" key="2">
    <source>
        <dbReference type="ARBA" id="ARBA00022491"/>
    </source>
</evidence>
<dbReference type="PANTHER" id="PTHR33057">
    <property type="entry name" value="TRANSCRIPTION REPRESSOR OFP7-RELATED"/>
    <property type="match status" value="1"/>
</dbReference>
<evidence type="ECO:0000259" key="7">
    <source>
        <dbReference type="PROSITE" id="PS51754"/>
    </source>
</evidence>
<sequence>MNQRAPPLIFLPLHKPFLFSSSSISSLWLTALSAAMRSPDERTTASPLSLGFQRWDLNLCFSKIKLSFWPQSRLPSPPLAASTTSLIKTFNSLYDSTSNSKSISISSSSSPSSSTLSTYPDLAVTPEPDLSDVYASRRFFFSSPGRSNSIVESLHRPVPRASGQLKPEVAVVGGGVAIPTYSPDPYADFRRSMQEMVDARQLFDVNSNWECLHEMLLCYLSLNPKSAHKFIVGAFADLLVSLMCEKGGDRRSHRQQQRHSSYTAPSYNQRLMPPARVEFN</sequence>
<keyword evidence="5 6" id="KW-0539">Nucleus</keyword>
<dbReference type="AlphaFoldDB" id="A0AAN7M264"/>
<dbReference type="PANTHER" id="PTHR33057:SF21">
    <property type="entry name" value="TRANSCRIPTION REPRESSOR"/>
    <property type="match status" value="1"/>
</dbReference>